<dbReference type="CDD" id="cd03177">
    <property type="entry name" value="GST_C_Delta_Epsilon"/>
    <property type="match status" value="1"/>
</dbReference>
<protein>
    <recommendedName>
        <fullName evidence="6">Glutathione S-transferase</fullName>
    </recommendedName>
</protein>
<dbReference type="FunFam" id="3.40.30.10:FF:000034">
    <property type="entry name" value="glutathione S-transferase 1"/>
    <property type="match status" value="2"/>
</dbReference>
<dbReference type="FunFam" id="1.20.1050.10:FF:000007">
    <property type="entry name" value="Glutathione S-transferase 1-1"/>
    <property type="match status" value="1"/>
</dbReference>
<dbReference type="SUPFAM" id="SSF52833">
    <property type="entry name" value="Thioredoxin-like"/>
    <property type="match status" value="2"/>
</dbReference>
<dbReference type="PANTHER" id="PTHR43969">
    <property type="entry name" value="GLUTATHIONE S TRANSFERASE D10, ISOFORM A-RELATED"/>
    <property type="match status" value="1"/>
</dbReference>
<dbReference type="InterPro" id="IPR036249">
    <property type="entry name" value="Thioredoxin-like_sf"/>
</dbReference>
<dbReference type="PROSITE" id="PS50404">
    <property type="entry name" value="GST_NTER"/>
    <property type="match status" value="2"/>
</dbReference>
<dbReference type="Pfam" id="PF13410">
    <property type="entry name" value="GST_C_2"/>
    <property type="match status" value="1"/>
</dbReference>
<dbReference type="EMBL" id="CAJPEV010000119">
    <property type="protein sequence ID" value="CAG0880890.1"/>
    <property type="molecule type" value="Genomic_DNA"/>
</dbReference>
<evidence type="ECO:0000313" key="4">
    <source>
        <dbReference type="EMBL" id="CAD7241298.1"/>
    </source>
</evidence>
<dbReference type="InterPro" id="IPR036282">
    <property type="entry name" value="Glutathione-S-Trfase_C_sf"/>
</dbReference>
<keyword evidence="5" id="KW-1185">Reference proteome</keyword>
<evidence type="ECO:0000256" key="1">
    <source>
        <dbReference type="ARBA" id="ARBA00011738"/>
    </source>
</evidence>
<dbReference type="SFLD" id="SFLDG00358">
    <property type="entry name" value="Main_(cytGST)"/>
    <property type="match status" value="2"/>
</dbReference>
<reference evidence="4" key="1">
    <citation type="submission" date="2020-11" db="EMBL/GenBank/DDBJ databases">
        <authorList>
            <person name="Tran Van P."/>
        </authorList>
    </citation>
    <scope>NUCLEOTIDE SEQUENCE</scope>
</reference>
<organism evidence="4">
    <name type="scientific">Darwinula stevensoni</name>
    <dbReference type="NCBI Taxonomy" id="69355"/>
    <lineage>
        <taxon>Eukaryota</taxon>
        <taxon>Metazoa</taxon>
        <taxon>Ecdysozoa</taxon>
        <taxon>Arthropoda</taxon>
        <taxon>Crustacea</taxon>
        <taxon>Oligostraca</taxon>
        <taxon>Ostracoda</taxon>
        <taxon>Podocopa</taxon>
        <taxon>Podocopida</taxon>
        <taxon>Darwinulocopina</taxon>
        <taxon>Darwinuloidea</taxon>
        <taxon>Darwinulidae</taxon>
        <taxon>Darwinula</taxon>
    </lineage>
</organism>
<accession>A0A7R9A2X7</accession>
<evidence type="ECO:0000259" key="3">
    <source>
        <dbReference type="PROSITE" id="PS50405"/>
    </source>
</evidence>
<dbReference type="OrthoDB" id="2309723at2759"/>
<feature type="domain" description="GST N-terminal" evidence="2">
    <location>
        <begin position="1"/>
        <end position="82"/>
    </location>
</feature>
<dbReference type="Gene3D" id="3.40.30.10">
    <property type="entry name" value="Glutaredoxin"/>
    <property type="match status" value="2"/>
</dbReference>
<dbReference type="SUPFAM" id="SSF47616">
    <property type="entry name" value="GST C-terminal domain-like"/>
    <property type="match status" value="2"/>
</dbReference>
<evidence type="ECO:0000259" key="2">
    <source>
        <dbReference type="PROSITE" id="PS50404"/>
    </source>
</evidence>
<evidence type="ECO:0000313" key="5">
    <source>
        <dbReference type="Proteomes" id="UP000677054"/>
    </source>
</evidence>
<dbReference type="GO" id="GO:0006749">
    <property type="term" value="P:glutathione metabolic process"/>
    <property type="evidence" value="ECO:0007669"/>
    <property type="project" value="TreeGrafter"/>
</dbReference>
<dbReference type="Pfam" id="PF02798">
    <property type="entry name" value="GST_N"/>
    <property type="match status" value="1"/>
</dbReference>
<evidence type="ECO:0008006" key="6">
    <source>
        <dbReference type="Google" id="ProtNLM"/>
    </source>
</evidence>
<dbReference type="SFLD" id="SFLDG01153">
    <property type="entry name" value="Main.4:_Theta-like"/>
    <property type="match status" value="1"/>
</dbReference>
<dbReference type="AlphaFoldDB" id="A0A7R9A2X7"/>
<name>A0A7R9A2X7_9CRUS</name>
<dbReference type="GO" id="GO:0004364">
    <property type="term" value="F:glutathione transferase activity"/>
    <property type="evidence" value="ECO:0007669"/>
    <property type="project" value="TreeGrafter"/>
</dbReference>
<dbReference type="Gene3D" id="1.20.1050.10">
    <property type="match status" value="2"/>
</dbReference>
<dbReference type="Proteomes" id="UP000677054">
    <property type="component" value="Unassembled WGS sequence"/>
</dbReference>
<dbReference type="InterPro" id="IPR040079">
    <property type="entry name" value="Glutathione_S-Trfase"/>
</dbReference>
<dbReference type="Pfam" id="PF13417">
    <property type="entry name" value="GST_N_3"/>
    <property type="match status" value="1"/>
</dbReference>
<feature type="domain" description="GST C-terminal" evidence="3">
    <location>
        <begin position="221"/>
        <end position="357"/>
    </location>
</feature>
<dbReference type="InterPro" id="IPR010987">
    <property type="entry name" value="Glutathione-S-Trfase_C-like"/>
</dbReference>
<proteinExistence type="predicted"/>
<sequence>MKIDFYYMPASAPCRSVLLTAKALGVELNCKLTNLLNGEHMTPKYIAMNPQHTIPTMDDNGFYLWESRAIMTYLANKYGKNDSLYPKDPKARAIVEQRLYFDMGTLYHRFGEYIYPVMGKDVTLDPEKKKKLEEALGWLDGFIHTSGGSVLLTAKALGVELNCKITNLLNGEHMTPEYIAMNPQHTIPTMDDNGFHLWESRAIMTYLANKYGKNDSLYPKDPKARAIVEQRFYFDMGTLYHRFGEYIVSTPINKISPVMGKDVTLDPEKKKKLEEALGWLDGFIQKSGGYCAGKHVTLADFAIIATVASIEAAGVVELAQYKHLSEWFAKCKEEMKGYAELNHDGAVKFGDFVKSKIAGK</sequence>
<dbReference type="PANTHER" id="PTHR43969:SF9">
    <property type="entry name" value="GLUTATHIONE S TRANSFERASE D10, ISOFORM A-RELATED"/>
    <property type="match status" value="1"/>
</dbReference>
<dbReference type="EMBL" id="LR899636">
    <property type="protein sequence ID" value="CAD7241298.1"/>
    <property type="molecule type" value="Genomic_DNA"/>
</dbReference>
<dbReference type="PROSITE" id="PS50405">
    <property type="entry name" value="GST_CTER"/>
    <property type="match status" value="1"/>
</dbReference>
<dbReference type="InterPro" id="IPR004045">
    <property type="entry name" value="Glutathione_S-Trfase_N"/>
</dbReference>
<dbReference type="SFLD" id="SFLDS00019">
    <property type="entry name" value="Glutathione_Transferase_(cytos"/>
    <property type="match status" value="2"/>
</dbReference>
<feature type="domain" description="GST N-terminal" evidence="2">
    <location>
        <begin position="134"/>
        <end position="215"/>
    </location>
</feature>
<dbReference type="CDD" id="cd03045">
    <property type="entry name" value="GST_N_Delta_Epsilon"/>
    <property type="match status" value="2"/>
</dbReference>
<gene>
    <name evidence="4" type="ORF">DSTB1V02_LOCUS1298</name>
</gene>
<comment type="subunit">
    <text evidence="1">Homodimer.</text>
</comment>